<comment type="cofactor">
    <cofactor evidence="15">
        <name>Ca(2+)</name>
        <dbReference type="ChEBI" id="CHEBI:29108"/>
    </cofactor>
    <text evidence="15">Binds 1 Ca(2+) ion per subunit.</text>
</comment>
<evidence type="ECO:0000256" key="5">
    <source>
        <dbReference type="ARBA" id="ARBA00022525"/>
    </source>
</evidence>
<evidence type="ECO:0000256" key="1">
    <source>
        <dbReference type="ARBA" id="ARBA00001910"/>
    </source>
</evidence>
<feature type="chain" id="PRO_5041942327" description="tripeptidyl-peptidase II" evidence="16">
    <location>
        <begin position="18"/>
        <end position="569"/>
    </location>
</feature>
<keyword evidence="9 15" id="KW-0378">Hydrolase</keyword>
<dbReference type="PANTHER" id="PTHR14218">
    <property type="entry name" value="PROTEASE S8 TRIPEPTIDYL PEPTIDASE I CLN2"/>
    <property type="match status" value="1"/>
</dbReference>
<dbReference type="InterPro" id="IPR036852">
    <property type="entry name" value="Peptidase_S8/S53_dom_sf"/>
</dbReference>
<dbReference type="GO" id="GO:0004252">
    <property type="term" value="F:serine-type endopeptidase activity"/>
    <property type="evidence" value="ECO:0007669"/>
    <property type="project" value="UniProtKB-UniRule"/>
</dbReference>
<dbReference type="GO" id="GO:0008240">
    <property type="term" value="F:tripeptidyl-peptidase activity"/>
    <property type="evidence" value="ECO:0007669"/>
    <property type="project" value="UniProtKB-EC"/>
</dbReference>
<keyword evidence="8 16" id="KW-0732">Signal</keyword>
<feature type="binding site" evidence="15">
    <location>
        <position position="529"/>
    </location>
    <ligand>
        <name>Ca(2+)</name>
        <dbReference type="ChEBI" id="CHEBI:29108"/>
    </ligand>
</feature>
<keyword evidence="6 15" id="KW-0645">Protease</keyword>
<feature type="domain" description="Peptidase S53" evidence="17">
    <location>
        <begin position="213"/>
        <end position="569"/>
    </location>
</feature>
<dbReference type="EMBL" id="JAPEVG010000342">
    <property type="protein sequence ID" value="KAJ8468357.1"/>
    <property type="molecule type" value="Genomic_DNA"/>
</dbReference>
<dbReference type="AlphaFoldDB" id="A0AAD7TNE4"/>
<evidence type="ECO:0000256" key="3">
    <source>
        <dbReference type="ARBA" id="ARBA00004239"/>
    </source>
</evidence>
<evidence type="ECO:0000256" key="10">
    <source>
        <dbReference type="ARBA" id="ARBA00022825"/>
    </source>
</evidence>
<dbReference type="GO" id="GO:0046872">
    <property type="term" value="F:metal ion binding"/>
    <property type="evidence" value="ECO:0007669"/>
    <property type="project" value="UniProtKB-UniRule"/>
</dbReference>
<dbReference type="SUPFAM" id="SSF52743">
    <property type="entry name" value="Subtilisin-like"/>
    <property type="match status" value="1"/>
</dbReference>
<evidence type="ECO:0000256" key="11">
    <source>
        <dbReference type="ARBA" id="ARBA00022837"/>
    </source>
</evidence>
<organism evidence="18 19">
    <name type="scientific">Trametes cubensis</name>
    <dbReference type="NCBI Taxonomy" id="1111947"/>
    <lineage>
        <taxon>Eukaryota</taxon>
        <taxon>Fungi</taxon>
        <taxon>Dikarya</taxon>
        <taxon>Basidiomycota</taxon>
        <taxon>Agaricomycotina</taxon>
        <taxon>Agaricomycetes</taxon>
        <taxon>Polyporales</taxon>
        <taxon>Polyporaceae</taxon>
        <taxon>Trametes</taxon>
    </lineage>
</organism>
<keyword evidence="7 15" id="KW-0479">Metal-binding</keyword>
<evidence type="ECO:0000256" key="7">
    <source>
        <dbReference type="ARBA" id="ARBA00022723"/>
    </source>
</evidence>
<keyword evidence="5" id="KW-0964">Secreted</keyword>
<keyword evidence="11 15" id="KW-0106">Calcium</keyword>
<dbReference type="InterPro" id="IPR000209">
    <property type="entry name" value="Peptidase_S8/S53_dom"/>
</dbReference>
<dbReference type="GO" id="GO:0005576">
    <property type="term" value="C:extracellular region"/>
    <property type="evidence" value="ECO:0007669"/>
    <property type="project" value="UniProtKB-SubCell"/>
</dbReference>
<accession>A0AAD7TNE4</accession>
<dbReference type="Proteomes" id="UP001215151">
    <property type="component" value="Unassembled WGS sequence"/>
</dbReference>
<dbReference type="SUPFAM" id="SSF54897">
    <property type="entry name" value="Protease propeptides/inhibitors"/>
    <property type="match status" value="1"/>
</dbReference>
<comment type="caution">
    <text evidence="18">The sequence shown here is derived from an EMBL/GenBank/DDBJ whole genome shotgun (WGS) entry which is preliminary data.</text>
</comment>
<dbReference type="Gene3D" id="3.40.50.200">
    <property type="entry name" value="Peptidase S8/S53 domain"/>
    <property type="match status" value="1"/>
</dbReference>
<dbReference type="PROSITE" id="PS51695">
    <property type="entry name" value="SEDOLISIN"/>
    <property type="match status" value="1"/>
</dbReference>
<evidence type="ECO:0000256" key="15">
    <source>
        <dbReference type="PROSITE-ProRule" id="PRU01032"/>
    </source>
</evidence>
<dbReference type="InterPro" id="IPR030400">
    <property type="entry name" value="Sedolisin_dom"/>
</dbReference>
<dbReference type="EC" id="3.4.14.10" evidence="4"/>
<evidence type="ECO:0000259" key="17">
    <source>
        <dbReference type="PROSITE" id="PS51695"/>
    </source>
</evidence>
<evidence type="ECO:0000256" key="6">
    <source>
        <dbReference type="ARBA" id="ARBA00022670"/>
    </source>
</evidence>
<evidence type="ECO:0000256" key="14">
    <source>
        <dbReference type="ARBA" id="ARBA00023180"/>
    </source>
</evidence>
<proteinExistence type="predicted"/>
<keyword evidence="12" id="KW-0843">Virulence</keyword>
<dbReference type="PANTHER" id="PTHR14218:SF15">
    <property type="entry name" value="TRIPEPTIDYL-PEPTIDASE 1"/>
    <property type="match status" value="1"/>
</dbReference>
<dbReference type="SMART" id="SM00944">
    <property type="entry name" value="Pro-kuma_activ"/>
    <property type="match status" value="1"/>
</dbReference>
<keyword evidence="19" id="KW-1185">Reference proteome</keyword>
<comment type="catalytic activity">
    <reaction evidence="1">
        <text>Release of an N-terminal tripeptide from a polypeptide.</text>
        <dbReference type="EC" id="3.4.14.10"/>
    </reaction>
</comment>
<reference evidence="18" key="1">
    <citation type="submission" date="2022-11" db="EMBL/GenBank/DDBJ databases">
        <title>Genome Sequence of Cubamyces cubensis.</title>
        <authorList>
            <person name="Buettner E."/>
        </authorList>
    </citation>
    <scope>NUCLEOTIDE SEQUENCE</scope>
    <source>
        <strain evidence="18">MPL-01</strain>
    </source>
</reference>
<dbReference type="CDD" id="cd04056">
    <property type="entry name" value="Peptidases_S53"/>
    <property type="match status" value="1"/>
</dbReference>
<evidence type="ECO:0000313" key="19">
    <source>
        <dbReference type="Proteomes" id="UP001215151"/>
    </source>
</evidence>
<keyword evidence="10 15" id="KW-0720">Serine protease</keyword>
<dbReference type="InterPro" id="IPR015366">
    <property type="entry name" value="S53_propep"/>
</dbReference>
<dbReference type="CDD" id="cd11377">
    <property type="entry name" value="Pro-peptidase_S53"/>
    <property type="match status" value="1"/>
</dbReference>
<dbReference type="Pfam" id="PF09286">
    <property type="entry name" value="Pro-kuma_activ"/>
    <property type="match status" value="1"/>
</dbReference>
<comment type="function">
    <text evidence="2">Secreted tripeptidyl-peptidase which degrades proteins at acidic pHs and is involved in virulence.</text>
</comment>
<feature type="binding site" evidence="15">
    <location>
        <position position="550"/>
    </location>
    <ligand>
        <name>Ca(2+)</name>
        <dbReference type="ChEBI" id="CHEBI:29108"/>
    </ligand>
</feature>
<dbReference type="InterPro" id="IPR050819">
    <property type="entry name" value="Tripeptidyl-peptidase_I"/>
</dbReference>
<feature type="active site" description="Charge relay system" evidence="15">
    <location>
        <position position="289"/>
    </location>
</feature>
<dbReference type="GO" id="GO:0006508">
    <property type="term" value="P:proteolysis"/>
    <property type="evidence" value="ECO:0007669"/>
    <property type="project" value="UniProtKB-KW"/>
</dbReference>
<feature type="binding site" evidence="15">
    <location>
        <position position="548"/>
    </location>
    <ligand>
        <name>Ca(2+)</name>
        <dbReference type="ChEBI" id="CHEBI:29108"/>
    </ligand>
</feature>
<feature type="signal peptide" evidence="16">
    <location>
        <begin position="1"/>
        <end position="17"/>
    </location>
</feature>
<comment type="subcellular location">
    <subcellularLocation>
        <location evidence="3">Secreted</location>
        <location evidence="3">Extracellular space</location>
    </subcellularLocation>
</comment>
<dbReference type="FunFam" id="3.40.50.200:FF:000015">
    <property type="entry name" value="Tripeptidyl peptidase A"/>
    <property type="match status" value="1"/>
</dbReference>
<gene>
    <name evidence="18" type="ORF">ONZ51_g9696</name>
</gene>
<protein>
    <recommendedName>
        <fullName evidence="4">tripeptidyl-peptidase II</fullName>
        <ecNumber evidence="4">3.4.14.10</ecNumber>
    </recommendedName>
</protein>
<feature type="active site" description="Charge relay system" evidence="15">
    <location>
        <position position="486"/>
    </location>
</feature>
<name>A0AAD7TNE4_9APHY</name>
<evidence type="ECO:0000256" key="13">
    <source>
        <dbReference type="ARBA" id="ARBA00023145"/>
    </source>
</evidence>
<evidence type="ECO:0000256" key="9">
    <source>
        <dbReference type="ARBA" id="ARBA00022801"/>
    </source>
</evidence>
<keyword evidence="14" id="KW-0325">Glycoprotein</keyword>
<feature type="active site" description="Charge relay system" evidence="15">
    <location>
        <position position="293"/>
    </location>
</feature>
<sequence length="569" mass="59002">MFSSAFLVACLAAVAYGKPMARSMLVHETRESVPAAFERVGPASADTMLDLRIALVQGDMAGLEKALMDVSDPASPLKGQFLSKEEVEAFVAPKPETVSAVTEWLKENDVDATTASPAGDWLSFSIPVSKANALFDADFTVFNHTATGTTSIRTLSYSIPADLQGKLDFVHPTTVFAQPFSGRVFNFVPSRATKPAGAVNLTSDAVPASCAQVVTPACLQALYGIPTTPATVKTNTLGVSGFIEQFANQQDLRTFLTTFRPDLPAATVFTLQTLDGGSNPQQVGEAGIEADLDTQYTLGIASGVPTVFISVGERNRDGVNGFLDIINTLIGESNAPQVLSTSYGFDEPDLPTSIATNLCNAYMQLGARGTSILFSSGDGGVSGSQSQTCTTFIPTFPSGCPFVTSVGATTGIAPEVAADFSGGGFSNIFARPSFQAAAVTTFLNANGNTNSGKFNAAGRGFPDISAQGVDVEIVFQQQFGLVDGTSCSCPITASIIALLNDELAAQGKPSLGFLNPLLYSAQGTAALTDVTSGSNPGCNTNGFTAIAGWDPVTGLGTPNFAKLRTAVGL</sequence>
<evidence type="ECO:0000256" key="4">
    <source>
        <dbReference type="ARBA" id="ARBA00012462"/>
    </source>
</evidence>
<evidence type="ECO:0000256" key="16">
    <source>
        <dbReference type="SAM" id="SignalP"/>
    </source>
</evidence>
<feature type="binding site" evidence="15">
    <location>
        <position position="530"/>
    </location>
    <ligand>
        <name>Ca(2+)</name>
        <dbReference type="ChEBI" id="CHEBI:29108"/>
    </ligand>
</feature>
<evidence type="ECO:0000256" key="8">
    <source>
        <dbReference type="ARBA" id="ARBA00022729"/>
    </source>
</evidence>
<dbReference type="Pfam" id="PF00082">
    <property type="entry name" value="Peptidase_S8"/>
    <property type="match status" value="1"/>
</dbReference>
<evidence type="ECO:0000256" key="2">
    <source>
        <dbReference type="ARBA" id="ARBA00002451"/>
    </source>
</evidence>
<evidence type="ECO:0000256" key="12">
    <source>
        <dbReference type="ARBA" id="ARBA00023026"/>
    </source>
</evidence>
<keyword evidence="13" id="KW-0865">Zymogen</keyword>
<evidence type="ECO:0000313" key="18">
    <source>
        <dbReference type="EMBL" id="KAJ8468357.1"/>
    </source>
</evidence>